<reference evidence="7" key="1">
    <citation type="submission" date="2022-11" db="EMBL/GenBank/DDBJ databases">
        <authorList>
            <person name="Petersen C."/>
        </authorList>
    </citation>
    <scope>NUCLEOTIDE SEQUENCE</scope>
    <source>
        <strain evidence="7">IBT 21917</strain>
    </source>
</reference>
<keyword evidence="3" id="KW-0808">Transferase</keyword>
<evidence type="ECO:0000256" key="5">
    <source>
        <dbReference type="SAM" id="Phobius"/>
    </source>
</evidence>
<keyword evidence="8" id="KW-1185">Reference proteome</keyword>
<comment type="similarity">
    <text evidence="1">Belongs to the glycosyltransferase 25 family.</text>
</comment>
<feature type="region of interest" description="Disordered" evidence="4">
    <location>
        <begin position="362"/>
        <end position="412"/>
    </location>
</feature>
<evidence type="ECO:0000313" key="8">
    <source>
        <dbReference type="Proteomes" id="UP001146351"/>
    </source>
</evidence>
<dbReference type="OrthoDB" id="47375at2759"/>
<keyword evidence="5" id="KW-0472">Membrane</keyword>
<feature type="domain" description="Glycosyl transferase family 25" evidence="6">
    <location>
        <begin position="73"/>
        <end position="272"/>
    </location>
</feature>
<dbReference type="PANTHER" id="PTHR10730:SF53">
    <property type="entry name" value="GLYCOSYLTRANSFERASE 25 FAMILY MEMBER"/>
    <property type="match status" value="1"/>
</dbReference>
<evidence type="ECO:0000256" key="3">
    <source>
        <dbReference type="ARBA" id="ARBA00022679"/>
    </source>
</evidence>
<evidence type="ECO:0000256" key="2">
    <source>
        <dbReference type="ARBA" id="ARBA00022676"/>
    </source>
</evidence>
<keyword evidence="5" id="KW-1133">Transmembrane helix</keyword>
<sequence length="412" mass="45806">MGFPFDIRRATRVLIPLGIIILVLFWLRLPITGQSVWSGEFHQQTEEEHRVFDDQELLEILDDVRGASLGFDRVFAINIPSRTDKRDSITLGASITGIDVEFVDGVDPRDINPKVHPYNWNYEHSETEFACRQAHVNVAQEIVKRKLNSALLLEDDADWDISIKAQLQNFARATRALQRTPLNFTESPYGHDWDLLWLGHCGLACQHDQPHYTTPNDPTVVTPDGLPYYHHGVDDYNRPDHTRLVCTVANAACTFSYALSYRGAQKILAALSVNPSGIIDQVNTNDQIDIVLGRMCKSNFLRCYGAFPGIIGGYMSAGLSSKGTDQSGKDANAHMAPATSQGIMYSTMLNIKRILRGERTVEATSPDAAAPSIIPGEIQIERGQLQEPIGSNRKPDSEPEPEPGPEVESEIE</sequence>
<feature type="compositionally biased region" description="Acidic residues" evidence="4">
    <location>
        <begin position="398"/>
        <end position="412"/>
    </location>
</feature>
<accession>A0A9W9HT33</accession>
<keyword evidence="2" id="KW-0328">Glycosyltransferase</keyword>
<evidence type="ECO:0000313" key="7">
    <source>
        <dbReference type="EMBL" id="KAJ5156217.1"/>
    </source>
</evidence>
<keyword evidence="5" id="KW-0812">Transmembrane</keyword>
<reference evidence="7" key="2">
    <citation type="journal article" date="2023" name="IMA Fungus">
        <title>Comparative genomic study of the Penicillium genus elucidates a diverse pangenome and 15 lateral gene transfer events.</title>
        <authorList>
            <person name="Petersen C."/>
            <person name="Sorensen T."/>
            <person name="Nielsen M.R."/>
            <person name="Sondergaard T.E."/>
            <person name="Sorensen J.L."/>
            <person name="Fitzpatrick D.A."/>
            <person name="Frisvad J.C."/>
            <person name="Nielsen K.L."/>
        </authorList>
    </citation>
    <scope>NUCLEOTIDE SEQUENCE</scope>
    <source>
        <strain evidence="7">IBT 21917</strain>
    </source>
</reference>
<dbReference type="InterPro" id="IPR002654">
    <property type="entry name" value="Glyco_trans_25"/>
</dbReference>
<dbReference type="InterPro" id="IPR050757">
    <property type="entry name" value="Collagen_mod_GT25"/>
</dbReference>
<evidence type="ECO:0000259" key="6">
    <source>
        <dbReference type="Pfam" id="PF01755"/>
    </source>
</evidence>
<organism evidence="7 8">
    <name type="scientific">Penicillium capsulatum</name>
    <dbReference type="NCBI Taxonomy" id="69766"/>
    <lineage>
        <taxon>Eukaryota</taxon>
        <taxon>Fungi</taxon>
        <taxon>Dikarya</taxon>
        <taxon>Ascomycota</taxon>
        <taxon>Pezizomycotina</taxon>
        <taxon>Eurotiomycetes</taxon>
        <taxon>Eurotiomycetidae</taxon>
        <taxon>Eurotiales</taxon>
        <taxon>Aspergillaceae</taxon>
        <taxon>Penicillium</taxon>
    </lineage>
</organism>
<dbReference type="Pfam" id="PF01755">
    <property type="entry name" value="Glyco_transf_25"/>
    <property type="match status" value="1"/>
</dbReference>
<gene>
    <name evidence="7" type="ORF">N7492_009020</name>
</gene>
<dbReference type="CDD" id="cd06532">
    <property type="entry name" value="Glyco_transf_25"/>
    <property type="match status" value="1"/>
</dbReference>
<evidence type="ECO:0000256" key="1">
    <source>
        <dbReference type="ARBA" id="ARBA00006721"/>
    </source>
</evidence>
<dbReference type="PANTHER" id="PTHR10730">
    <property type="entry name" value="PROCOLLAGEN-LYSINE,2-OXOGLUTARATE 5-DIOXYGENASE/GLYCOSYLTRANSFERASE 25 FAMILY MEMBER"/>
    <property type="match status" value="1"/>
</dbReference>
<proteinExistence type="inferred from homology"/>
<dbReference type="AlphaFoldDB" id="A0A9W9HT33"/>
<protein>
    <recommendedName>
        <fullName evidence="6">Glycosyl transferase family 25 domain-containing protein</fullName>
    </recommendedName>
</protein>
<feature type="transmembrane region" description="Helical" evidence="5">
    <location>
        <begin position="12"/>
        <end position="29"/>
    </location>
</feature>
<name>A0A9W9HT33_9EURO</name>
<dbReference type="Proteomes" id="UP001146351">
    <property type="component" value="Unassembled WGS sequence"/>
</dbReference>
<evidence type="ECO:0000256" key="4">
    <source>
        <dbReference type="SAM" id="MobiDB-lite"/>
    </source>
</evidence>
<dbReference type="EMBL" id="JAPQKO010000006">
    <property type="protein sequence ID" value="KAJ5156217.1"/>
    <property type="molecule type" value="Genomic_DNA"/>
</dbReference>
<dbReference type="GO" id="GO:0016740">
    <property type="term" value="F:transferase activity"/>
    <property type="evidence" value="ECO:0007669"/>
    <property type="project" value="UniProtKB-KW"/>
</dbReference>
<comment type="caution">
    <text evidence="7">The sequence shown here is derived from an EMBL/GenBank/DDBJ whole genome shotgun (WGS) entry which is preliminary data.</text>
</comment>